<feature type="transmembrane region" description="Helical" evidence="6">
    <location>
        <begin position="187"/>
        <end position="210"/>
    </location>
</feature>
<feature type="transmembrane region" description="Helical" evidence="6">
    <location>
        <begin position="361"/>
        <end position="387"/>
    </location>
</feature>
<dbReference type="EMBL" id="AP023416">
    <property type="protein sequence ID" value="BCK79401.1"/>
    <property type="molecule type" value="Genomic_DNA"/>
</dbReference>
<evidence type="ECO:0000256" key="1">
    <source>
        <dbReference type="ARBA" id="ARBA00004651"/>
    </source>
</evidence>
<dbReference type="RefSeq" id="WP_212820955.1">
    <property type="nucleotide sequence ID" value="NZ_AP023416.1"/>
</dbReference>
<dbReference type="Proteomes" id="UP000681343">
    <property type="component" value="Plasmid pMM35_01"/>
</dbReference>
<evidence type="ECO:0000256" key="2">
    <source>
        <dbReference type="ARBA" id="ARBA00022475"/>
    </source>
</evidence>
<evidence type="ECO:0000313" key="7">
    <source>
        <dbReference type="EMBL" id="BCK79401.1"/>
    </source>
</evidence>
<feature type="transmembrane region" description="Helical" evidence="6">
    <location>
        <begin position="121"/>
        <end position="141"/>
    </location>
</feature>
<keyword evidence="2" id="KW-1003">Cell membrane</keyword>
<sequence length="528" mass="54849">MPQRKQNFMEGAAVLTLAVAVTKVLGAVYKIPLGNLLDKDGMAHFYVAYNIYSLLLIVSTAGLPLALSRLVSQAEARGRVNQRKRIFRVTLGLFCLLGVVCSAVMLLFAEPLSRALRDSQAAPAIRVLAPAVFCVCILSAIRGYTQGRGNMLPTAVSQIIESACKLTVGLTVAWLLVRQGAEPGRCAAGAISGVTVGAATGLAVLTVWLLRSRSGQRGTDVPQSRREILRRVLQIGVPVTLGSVGMSLITLLDQALVLGTLQSSLGLSEANAAALYGEYTFGMTLFALPASFMYPLTISLVPSISAATAAGRGEAAAQNAASALKLAMVVALPVGVGMSVLAGPILHLLYPAVPQTAEAAAYHLCILGIASVFVCLMIATAGILQAYGKERIPVITLLVGGGVKIAANYLLVTDPAISIHGAPIGTLLCYAVIAGLNLLAIVRVVPHRLGLGGAAGKLLLSTAAMVAAARGGYGLLSRHMGSGAATLLSILAAGAVYVLLVLCLEVLRREEILQLPKGEKLAKFLFKS</sequence>
<reference evidence="7" key="1">
    <citation type="submission" date="2020-09" db="EMBL/GenBank/DDBJ databases">
        <title>New species isolated from human feces.</title>
        <authorList>
            <person name="Kitahara M."/>
            <person name="Shigeno Y."/>
            <person name="Shime M."/>
            <person name="Matsumoto Y."/>
            <person name="Nakamura S."/>
            <person name="Motooka D."/>
            <person name="Fukuoka S."/>
            <person name="Nishikawa H."/>
            <person name="Benno Y."/>
        </authorList>
    </citation>
    <scope>NUCLEOTIDE SEQUENCE</scope>
    <source>
        <strain evidence="7">MM35</strain>
        <plasmid evidence="7">pMM35_01</plasmid>
    </source>
</reference>
<feature type="transmembrane region" description="Helical" evidence="6">
    <location>
        <begin position="458"/>
        <end position="476"/>
    </location>
</feature>
<feature type="transmembrane region" description="Helical" evidence="6">
    <location>
        <begin position="424"/>
        <end position="446"/>
    </location>
</feature>
<dbReference type="KEGG" id="vfa:MM35RIKEN_15930"/>
<dbReference type="PIRSF" id="PIRSF038958">
    <property type="entry name" value="PG_synth_SpoVB"/>
    <property type="match status" value="1"/>
</dbReference>
<feature type="transmembrane region" description="Helical" evidence="6">
    <location>
        <begin position="162"/>
        <end position="181"/>
    </location>
</feature>
<comment type="subcellular location">
    <subcellularLocation>
        <location evidence="1">Cell membrane</location>
        <topology evidence="1">Multi-pass membrane protein</topology>
    </subcellularLocation>
</comment>
<dbReference type="AlphaFoldDB" id="A0A810Q1P1"/>
<dbReference type="PANTHER" id="PTHR30250">
    <property type="entry name" value="PST FAMILY PREDICTED COLANIC ACID TRANSPORTER"/>
    <property type="match status" value="1"/>
</dbReference>
<dbReference type="Pfam" id="PF01943">
    <property type="entry name" value="Polysacc_synt"/>
    <property type="match status" value="1"/>
</dbReference>
<organism evidence="7 8">
    <name type="scientific">Vescimonas fastidiosa</name>
    <dbReference type="NCBI Taxonomy" id="2714353"/>
    <lineage>
        <taxon>Bacteria</taxon>
        <taxon>Bacillati</taxon>
        <taxon>Bacillota</taxon>
        <taxon>Clostridia</taxon>
        <taxon>Eubacteriales</taxon>
        <taxon>Oscillospiraceae</taxon>
        <taxon>Vescimonas</taxon>
    </lineage>
</organism>
<dbReference type="PANTHER" id="PTHR30250:SF21">
    <property type="entry name" value="LIPID II FLIPPASE MURJ"/>
    <property type="match status" value="1"/>
</dbReference>
<evidence type="ECO:0000256" key="4">
    <source>
        <dbReference type="ARBA" id="ARBA00022989"/>
    </source>
</evidence>
<dbReference type="InterPro" id="IPR002797">
    <property type="entry name" value="Polysacc_synth"/>
</dbReference>
<feature type="transmembrane region" description="Helical" evidence="6">
    <location>
        <begin position="482"/>
        <end position="507"/>
    </location>
</feature>
<keyword evidence="8" id="KW-1185">Reference proteome</keyword>
<dbReference type="InterPro" id="IPR050833">
    <property type="entry name" value="Poly_Biosynth_Transport"/>
</dbReference>
<accession>A0A810Q1P1</accession>
<protein>
    <submittedName>
        <fullName evidence="7">Stage V sporulation protein B</fullName>
    </submittedName>
</protein>
<keyword evidence="7" id="KW-0614">Plasmid</keyword>
<feature type="transmembrane region" description="Helical" evidence="6">
    <location>
        <begin position="86"/>
        <end position="109"/>
    </location>
</feature>
<evidence type="ECO:0000256" key="5">
    <source>
        <dbReference type="ARBA" id="ARBA00023136"/>
    </source>
</evidence>
<evidence type="ECO:0000256" key="3">
    <source>
        <dbReference type="ARBA" id="ARBA00022692"/>
    </source>
</evidence>
<feature type="transmembrane region" description="Helical" evidence="6">
    <location>
        <begin position="292"/>
        <end position="311"/>
    </location>
</feature>
<evidence type="ECO:0000256" key="6">
    <source>
        <dbReference type="SAM" id="Phobius"/>
    </source>
</evidence>
<name>A0A810Q1P1_9FIRM</name>
<geneLocation type="plasmid" evidence="7 8">
    <name>pMM35_01</name>
</geneLocation>
<evidence type="ECO:0000313" key="8">
    <source>
        <dbReference type="Proteomes" id="UP000681343"/>
    </source>
</evidence>
<keyword evidence="4 6" id="KW-1133">Transmembrane helix</keyword>
<proteinExistence type="predicted"/>
<feature type="transmembrane region" description="Helical" evidence="6">
    <location>
        <begin position="42"/>
        <end position="65"/>
    </location>
</feature>
<keyword evidence="3 6" id="KW-0812">Transmembrane</keyword>
<feature type="transmembrane region" description="Helical" evidence="6">
    <location>
        <begin position="323"/>
        <end position="349"/>
    </location>
</feature>
<dbReference type="CDD" id="cd13124">
    <property type="entry name" value="MATE_SpoVB_like"/>
    <property type="match status" value="1"/>
</dbReference>
<dbReference type="GO" id="GO:0005886">
    <property type="term" value="C:plasma membrane"/>
    <property type="evidence" value="ECO:0007669"/>
    <property type="project" value="UniProtKB-SubCell"/>
</dbReference>
<gene>
    <name evidence="7" type="primary">spoVB</name>
    <name evidence="7" type="ORF">MM35RIKEN_15930</name>
</gene>
<dbReference type="InterPro" id="IPR024923">
    <property type="entry name" value="PG_synth_SpoVB"/>
</dbReference>
<feature type="transmembrane region" description="Helical" evidence="6">
    <location>
        <begin position="394"/>
        <end position="412"/>
    </location>
</feature>
<keyword evidence="5 6" id="KW-0472">Membrane</keyword>
<feature type="transmembrane region" description="Helical" evidence="6">
    <location>
        <begin position="231"/>
        <end position="252"/>
    </location>
</feature>